<dbReference type="InterPro" id="IPR001650">
    <property type="entry name" value="Helicase_C-like"/>
</dbReference>
<feature type="domain" description="Helicase ATP-binding" evidence="5">
    <location>
        <begin position="68"/>
        <end position="234"/>
    </location>
</feature>
<dbReference type="InterPro" id="IPR000330">
    <property type="entry name" value="SNF2_N"/>
</dbReference>
<dbReference type="CDD" id="cd18793">
    <property type="entry name" value="SF2_C_SNF"/>
    <property type="match status" value="1"/>
</dbReference>
<evidence type="ECO:0000313" key="8">
    <source>
        <dbReference type="Proteomes" id="UP000249061"/>
    </source>
</evidence>
<evidence type="ECO:0000256" key="4">
    <source>
        <dbReference type="ARBA" id="ARBA00022840"/>
    </source>
</evidence>
<dbReference type="Gene3D" id="3.40.50.300">
    <property type="entry name" value="P-loop containing nucleotide triphosphate hydrolases"/>
    <property type="match status" value="1"/>
</dbReference>
<dbReference type="InterPro" id="IPR049730">
    <property type="entry name" value="SNF2/RAD54-like_C"/>
</dbReference>
<dbReference type="CDD" id="cd18011">
    <property type="entry name" value="DEXDc_RapA"/>
    <property type="match status" value="1"/>
</dbReference>
<evidence type="ECO:0000259" key="5">
    <source>
        <dbReference type="PROSITE" id="PS51192"/>
    </source>
</evidence>
<dbReference type="InterPro" id="IPR057342">
    <property type="entry name" value="DEXDc_RapA"/>
</dbReference>
<evidence type="ECO:0000256" key="3">
    <source>
        <dbReference type="ARBA" id="ARBA00022806"/>
    </source>
</evidence>
<sequence length="974" mass="109525">MASDPELSPFDAVGAAEGARARFTSFHAKYWAHCLRLAKHDGVEAISRSIGNARVDLNPHQVDAALFALRSPYSKGVLLADEVGLGKTIEASLILAQKWAERRRRILLIVPATLRKQWQVELEDKFFLPSLILEARAANALAKQGIANPFDVQDKIVIASYQFVFGKRDFVRQIDWDLVVVDEAHRLRSIHKETKTAVGIVDAIRPARKLLLTATPLQNTLLELYGLVSILDPELFGSQEAFHAQFVAVDDVEQRDASLRERIQHVCKRTLRRQVLEYIPFTNRFTHTADFVPSNAEQQLYEEVSAYLQRDVLVALPNARRKLITLIMRKLLASSSAAIGATLAKFAARLSEQTAAPVLDEAALADDFEALPEIDEEWSGDSPPTQPELAAHDVSPEAKIELADLQRFVQLAQSVERDSKATKLVEVLPTAFKLAQEKGAARKAVLFTESVKTQQYLFKLLTESGYNGEIVLMNGSNNDETSKRIYADWKTRNEHRWDDVSSGSKSADMKAAIVDEFRERGTLLLATESAAEGVNLQFCSIVINYDLPWNPQRIEQRIGRCHRYGQKTDVLVVNFLNRKNEADKRVFELLDQKFNLFKGVFGASDDVLGAVESGVDLEMRIAAIYQECRTPEQIKTAFDALQVEFDEKIQAGISSARRAFLENFDAEVHDRLRVHKDAAKQSLGQQQRMLLDLAKFGLDGRATFDEREARFQLETTGDSQQSYHLEWQRAEALGDAFFRIDHPMAQELIEKATSQLTAASEVRFEYAAHVSALERYRGTSGWLEVSKLTAEAVERPEEFLLVSACDAKGERVSPDVAAKLFDLSGCVTGPAVGVPAPVLDEIRDELRSSLIKSLQLRNEGFFEEESDKLDRWADDVKFGLESELRELDVQIKAAKKISKSLVSLAEKLDALKAIKSLESKRNAKRSELFDAQDNVDKKHGEFIERIERQLETKTSIQPVFTLRWTLTGERERNA</sequence>
<organism evidence="7 8">
    <name type="scientific">Archangium gephyra</name>
    <dbReference type="NCBI Taxonomy" id="48"/>
    <lineage>
        <taxon>Bacteria</taxon>
        <taxon>Pseudomonadati</taxon>
        <taxon>Myxococcota</taxon>
        <taxon>Myxococcia</taxon>
        <taxon>Myxococcales</taxon>
        <taxon>Cystobacterineae</taxon>
        <taxon>Archangiaceae</taxon>
        <taxon>Archangium</taxon>
    </lineage>
</organism>
<evidence type="ECO:0000259" key="6">
    <source>
        <dbReference type="PROSITE" id="PS51194"/>
    </source>
</evidence>
<dbReference type="Proteomes" id="UP000249061">
    <property type="component" value="Unassembled WGS sequence"/>
</dbReference>
<dbReference type="SMART" id="SM00490">
    <property type="entry name" value="HELICc"/>
    <property type="match status" value="1"/>
</dbReference>
<dbReference type="SMART" id="SM00487">
    <property type="entry name" value="DEXDc"/>
    <property type="match status" value="1"/>
</dbReference>
<dbReference type="EMBL" id="QFQP01000059">
    <property type="protein sequence ID" value="PZR04367.1"/>
    <property type="molecule type" value="Genomic_DNA"/>
</dbReference>
<comment type="caution">
    <text evidence="7">The sequence shown here is derived from an EMBL/GenBank/DDBJ whole genome shotgun (WGS) entry which is preliminary data.</text>
</comment>
<dbReference type="InterPro" id="IPR014001">
    <property type="entry name" value="Helicase_ATP-bd"/>
</dbReference>
<protein>
    <submittedName>
        <fullName evidence="7">DEAD/DEAH box helicase</fullName>
    </submittedName>
</protein>
<name>A0A2W5SRV6_9BACT</name>
<evidence type="ECO:0000256" key="1">
    <source>
        <dbReference type="ARBA" id="ARBA00022741"/>
    </source>
</evidence>
<evidence type="ECO:0000313" key="7">
    <source>
        <dbReference type="EMBL" id="PZR04367.1"/>
    </source>
</evidence>
<dbReference type="AlphaFoldDB" id="A0A2W5SRV6"/>
<dbReference type="GO" id="GO:0016787">
    <property type="term" value="F:hydrolase activity"/>
    <property type="evidence" value="ECO:0007669"/>
    <property type="project" value="UniProtKB-KW"/>
</dbReference>
<keyword evidence="3 7" id="KW-0347">Helicase</keyword>
<reference evidence="7 8" key="1">
    <citation type="submission" date="2017-08" db="EMBL/GenBank/DDBJ databases">
        <title>Infants hospitalized years apart are colonized by the same room-sourced microbial strains.</title>
        <authorList>
            <person name="Brooks B."/>
            <person name="Olm M.R."/>
            <person name="Firek B.A."/>
            <person name="Baker R."/>
            <person name="Thomas B.C."/>
            <person name="Morowitz M.J."/>
            <person name="Banfield J.F."/>
        </authorList>
    </citation>
    <scope>NUCLEOTIDE SEQUENCE [LARGE SCALE GENOMIC DNA]</scope>
    <source>
        <strain evidence="7">S2_003_000_R2_14</strain>
    </source>
</reference>
<accession>A0A2W5SRV6</accession>
<keyword evidence="1" id="KW-0547">Nucleotide-binding</keyword>
<dbReference type="InterPro" id="IPR027417">
    <property type="entry name" value="P-loop_NTPase"/>
</dbReference>
<evidence type="ECO:0000256" key="2">
    <source>
        <dbReference type="ARBA" id="ARBA00022801"/>
    </source>
</evidence>
<dbReference type="GO" id="GO:0005524">
    <property type="term" value="F:ATP binding"/>
    <property type="evidence" value="ECO:0007669"/>
    <property type="project" value="UniProtKB-KW"/>
</dbReference>
<dbReference type="PROSITE" id="PS51192">
    <property type="entry name" value="HELICASE_ATP_BIND_1"/>
    <property type="match status" value="1"/>
</dbReference>
<dbReference type="Pfam" id="PF00176">
    <property type="entry name" value="SNF2-rel_dom"/>
    <property type="match status" value="1"/>
</dbReference>
<proteinExistence type="predicted"/>
<keyword evidence="2" id="KW-0378">Hydrolase</keyword>
<dbReference type="InterPro" id="IPR038718">
    <property type="entry name" value="SNF2-like_sf"/>
</dbReference>
<feature type="domain" description="Helicase C-terminal" evidence="6">
    <location>
        <begin position="420"/>
        <end position="608"/>
    </location>
</feature>
<dbReference type="Pfam" id="PF00271">
    <property type="entry name" value="Helicase_C"/>
    <property type="match status" value="1"/>
</dbReference>
<dbReference type="PANTHER" id="PTHR10799">
    <property type="entry name" value="SNF2/RAD54 HELICASE FAMILY"/>
    <property type="match status" value="1"/>
</dbReference>
<dbReference type="SUPFAM" id="SSF52540">
    <property type="entry name" value="P-loop containing nucleoside triphosphate hydrolases"/>
    <property type="match status" value="2"/>
</dbReference>
<dbReference type="GO" id="GO:0004386">
    <property type="term" value="F:helicase activity"/>
    <property type="evidence" value="ECO:0007669"/>
    <property type="project" value="UniProtKB-KW"/>
</dbReference>
<dbReference type="Gene3D" id="3.40.50.10810">
    <property type="entry name" value="Tandem AAA-ATPase domain"/>
    <property type="match status" value="1"/>
</dbReference>
<gene>
    <name evidence="7" type="ORF">DI536_34405</name>
</gene>
<dbReference type="PROSITE" id="PS51194">
    <property type="entry name" value="HELICASE_CTER"/>
    <property type="match status" value="1"/>
</dbReference>
<keyword evidence="4" id="KW-0067">ATP-binding</keyword>